<keyword evidence="4" id="KW-1185">Reference proteome</keyword>
<dbReference type="PROSITE" id="PS50181">
    <property type="entry name" value="FBOX"/>
    <property type="match status" value="1"/>
</dbReference>
<dbReference type="NCBIfam" id="TIGR01640">
    <property type="entry name" value="F_box_assoc_1"/>
    <property type="match status" value="1"/>
</dbReference>
<dbReference type="PANTHER" id="PTHR31672:SF13">
    <property type="entry name" value="F-BOX PROTEIN CPR30-LIKE"/>
    <property type="match status" value="1"/>
</dbReference>
<feature type="compositionally biased region" description="Basic and acidic residues" evidence="1">
    <location>
        <begin position="368"/>
        <end position="382"/>
    </location>
</feature>
<sequence length="395" mass="44740">MTNLLPPEILGNILCRLTVKDLLRCRSVSRSWCSLVDGPDFIKHHLNRSISTSRNLGLVLNARDRDLYWLDLDTLLSPVRLSQLPIVNDDDGDGIEILGCCNGVLALGNSYGFMALWNPSTRKYRNLSYSDVIEFPSRGVVDFGATGFGYDSVNDDYKLVRVVLFIDMDLDCFPTEVKVYSVKANAWKTVSDFPCYYGYQRVKGVLVNGALHWLVSKKPECDSLFLIVAFDLVNEQCREVPVPSYDDKYFYVKIGELGGCLSLVKNYNPDNNSVRVEIWVMKEYGIKESWTMLFSLMPSHTSGSFSYAENVAYFESSDRVLLDLGGEMFVLYDLKTKTVENLRIFGVPKFFEARLCVGSLVGFDGGDADNKTTRKQEEDGNNRKRQKHQKGGKKR</sequence>
<comment type="caution">
    <text evidence="3">The sequence shown here is derived from an EMBL/GenBank/DDBJ whole genome shotgun (WGS) entry which is preliminary data.</text>
</comment>
<dbReference type="EMBL" id="BTGU01000006">
    <property type="protein sequence ID" value="GMN36527.1"/>
    <property type="molecule type" value="Genomic_DNA"/>
</dbReference>
<gene>
    <name evidence="3" type="ORF">TIFTF001_006081</name>
</gene>
<dbReference type="InterPro" id="IPR050796">
    <property type="entry name" value="SCF_F-box_component"/>
</dbReference>
<dbReference type="Gene3D" id="1.20.1280.50">
    <property type="match status" value="1"/>
</dbReference>
<proteinExistence type="predicted"/>
<evidence type="ECO:0000313" key="3">
    <source>
        <dbReference type="EMBL" id="GMN36527.1"/>
    </source>
</evidence>
<evidence type="ECO:0000313" key="4">
    <source>
        <dbReference type="Proteomes" id="UP001187192"/>
    </source>
</evidence>
<accession>A0AA87ZM33</accession>
<dbReference type="SMART" id="SM00256">
    <property type="entry name" value="FBOX"/>
    <property type="match status" value="1"/>
</dbReference>
<dbReference type="PANTHER" id="PTHR31672">
    <property type="entry name" value="BNACNNG10540D PROTEIN"/>
    <property type="match status" value="1"/>
</dbReference>
<dbReference type="InterPro" id="IPR001810">
    <property type="entry name" value="F-box_dom"/>
</dbReference>
<protein>
    <recommendedName>
        <fullName evidence="2">F-box domain-containing protein</fullName>
    </recommendedName>
</protein>
<dbReference type="AlphaFoldDB" id="A0AA87ZM33"/>
<dbReference type="SUPFAM" id="SSF81383">
    <property type="entry name" value="F-box domain"/>
    <property type="match status" value="1"/>
</dbReference>
<dbReference type="InterPro" id="IPR017451">
    <property type="entry name" value="F-box-assoc_interact_dom"/>
</dbReference>
<dbReference type="InterPro" id="IPR036047">
    <property type="entry name" value="F-box-like_dom_sf"/>
</dbReference>
<feature type="domain" description="F-box" evidence="2">
    <location>
        <begin position="1"/>
        <end position="45"/>
    </location>
</feature>
<name>A0AA87ZM33_FICCA</name>
<dbReference type="Pfam" id="PF07734">
    <property type="entry name" value="FBA_1"/>
    <property type="match status" value="1"/>
</dbReference>
<dbReference type="Proteomes" id="UP001187192">
    <property type="component" value="Unassembled WGS sequence"/>
</dbReference>
<organism evidence="3 4">
    <name type="scientific">Ficus carica</name>
    <name type="common">Common fig</name>
    <dbReference type="NCBI Taxonomy" id="3494"/>
    <lineage>
        <taxon>Eukaryota</taxon>
        <taxon>Viridiplantae</taxon>
        <taxon>Streptophyta</taxon>
        <taxon>Embryophyta</taxon>
        <taxon>Tracheophyta</taxon>
        <taxon>Spermatophyta</taxon>
        <taxon>Magnoliopsida</taxon>
        <taxon>eudicotyledons</taxon>
        <taxon>Gunneridae</taxon>
        <taxon>Pentapetalae</taxon>
        <taxon>rosids</taxon>
        <taxon>fabids</taxon>
        <taxon>Rosales</taxon>
        <taxon>Moraceae</taxon>
        <taxon>Ficeae</taxon>
        <taxon>Ficus</taxon>
    </lineage>
</organism>
<dbReference type="InterPro" id="IPR006527">
    <property type="entry name" value="F-box-assoc_dom_typ1"/>
</dbReference>
<dbReference type="Pfam" id="PF00646">
    <property type="entry name" value="F-box"/>
    <property type="match status" value="1"/>
</dbReference>
<feature type="region of interest" description="Disordered" evidence="1">
    <location>
        <begin position="367"/>
        <end position="395"/>
    </location>
</feature>
<evidence type="ECO:0000259" key="2">
    <source>
        <dbReference type="PROSITE" id="PS50181"/>
    </source>
</evidence>
<reference evidence="3" key="1">
    <citation type="submission" date="2023-07" db="EMBL/GenBank/DDBJ databases">
        <title>draft genome sequence of fig (Ficus carica).</title>
        <authorList>
            <person name="Takahashi T."/>
            <person name="Nishimura K."/>
        </authorList>
    </citation>
    <scope>NUCLEOTIDE SEQUENCE</scope>
</reference>
<evidence type="ECO:0000256" key="1">
    <source>
        <dbReference type="SAM" id="MobiDB-lite"/>
    </source>
</evidence>
<feature type="compositionally biased region" description="Basic residues" evidence="1">
    <location>
        <begin position="383"/>
        <end position="395"/>
    </location>
</feature>